<keyword evidence="3" id="KW-1185">Reference proteome</keyword>
<feature type="region of interest" description="Disordered" evidence="1">
    <location>
        <begin position="488"/>
        <end position="518"/>
    </location>
</feature>
<feature type="compositionally biased region" description="Low complexity" evidence="1">
    <location>
        <begin position="75"/>
        <end position="88"/>
    </location>
</feature>
<feature type="compositionally biased region" description="Low complexity" evidence="1">
    <location>
        <begin position="348"/>
        <end position="374"/>
    </location>
</feature>
<name>A0ABC8T813_9AQUA</name>
<feature type="region of interest" description="Disordered" evidence="1">
    <location>
        <begin position="328"/>
        <end position="374"/>
    </location>
</feature>
<gene>
    <name evidence="2" type="ORF">ILEXP_LOCUS33338</name>
</gene>
<dbReference type="InterPro" id="IPR008004">
    <property type="entry name" value="OCTOPUS-like"/>
</dbReference>
<dbReference type="PANTHER" id="PTHR31659">
    <property type="entry name" value="PROTEIN: UPF0503-LIKE PROTEIN, PUTATIVE (DUF740)-RELATED"/>
    <property type="match status" value="1"/>
</dbReference>
<reference evidence="2 3" key="1">
    <citation type="submission" date="2024-02" db="EMBL/GenBank/DDBJ databases">
        <authorList>
            <person name="Vignale AGUSTIN F."/>
            <person name="Sosa J E."/>
            <person name="Modenutti C."/>
        </authorList>
    </citation>
    <scope>NUCLEOTIDE SEQUENCE [LARGE SCALE GENOMIC DNA]</scope>
</reference>
<organism evidence="2 3">
    <name type="scientific">Ilex paraguariensis</name>
    <name type="common">yerba mate</name>
    <dbReference type="NCBI Taxonomy" id="185542"/>
    <lineage>
        <taxon>Eukaryota</taxon>
        <taxon>Viridiplantae</taxon>
        <taxon>Streptophyta</taxon>
        <taxon>Embryophyta</taxon>
        <taxon>Tracheophyta</taxon>
        <taxon>Spermatophyta</taxon>
        <taxon>Magnoliopsida</taxon>
        <taxon>eudicotyledons</taxon>
        <taxon>Gunneridae</taxon>
        <taxon>Pentapetalae</taxon>
        <taxon>asterids</taxon>
        <taxon>campanulids</taxon>
        <taxon>Aquifoliales</taxon>
        <taxon>Aquifoliaceae</taxon>
        <taxon>Ilex</taxon>
    </lineage>
</organism>
<dbReference type="PANTHER" id="PTHR31659:SF0">
    <property type="entry name" value="EMB|CAB61945.1"/>
    <property type="match status" value="1"/>
</dbReference>
<dbReference type="EMBL" id="CAUOFW020004169">
    <property type="protein sequence ID" value="CAK9164246.1"/>
    <property type="molecule type" value="Genomic_DNA"/>
</dbReference>
<sequence>MTLKPHTRTRRLSGCYLHPSEPVTGFCASCLRDRLAGLDPSVHPEPSSSSTTTFVRNKASALSSSLSPELRRTKSVSAGKCGSSSSFSEPRRKSCDVRVQKTLALLFDLDDEKTESNKDLKVETKNVRFSKFTATDTVFESGAEGENGEKIRVSEDILIPNVNVDGEFEEEEPKTMQELIDLECQNGKKKVKDLREIAGNFWDAASVFSKKLRKWSQKHKMKNLGGDNVGCNGGGDLSEMRNQKLFGRQVNLRETQSEIGEYGFGRRSCDTEPRFSVDAGRMSVDDSRFSLDEPRASWDGYLIARTIPRLTPMLSVVDSMILPRFNRSDNRRMSRDGPINAINEDDSSSGGSAQTNSDSSSSQRGSSFDRSSSFRSSANKKALGSVVDEMNFKASPANVDVFHPTKLVITERELKNWHLNSLKDDHLEKLEPVSQEVTSVKDNDSSNGFKKSNRWRNVWGFIHRFGDKKYQNFTANVIDHSVGEVNDKQTKEADGGVKAVPSGKHIRSSSVSSRNSCDMVGSYQRAGNVVETSKSVTQGREQCLLERNQSAKYSSSNSDNGMLRFHFTPLNSYRSKSGKYRLQNPHSVARMN</sequence>
<accession>A0ABC8T813</accession>
<proteinExistence type="predicted"/>
<dbReference type="Pfam" id="PF05340">
    <property type="entry name" value="DUF740"/>
    <property type="match status" value="1"/>
</dbReference>
<dbReference type="AlphaFoldDB" id="A0ABC8T813"/>
<feature type="region of interest" description="Disordered" evidence="1">
    <location>
        <begin position="65"/>
        <end position="90"/>
    </location>
</feature>
<evidence type="ECO:0000313" key="3">
    <source>
        <dbReference type="Proteomes" id="UP001642360"/>
    </source>
</evidence>
<evidence type="ECO:0000313" key="2">
    <source>
        <dbReference type="EMBL" id="CAK9164246.1"/>
    </source>
</evidence>
<protein>
    <submittedName>
        <fullName evidence="2">Uncharacterized protein</fullName>
    </submittedName>
</protein>
<dbReference type="Proteomes" id="UP001642360">
    <property type="component" value="Unassembled WGS sequence"/>
</dbReference>
<evidence type="ECO:0000256" key="1">
    <source>
        <dbReference type="SAM" id="MobiDB-lite"/>
    </source>
</evidence>
<comment type="caution">
    <text evidence="2">The sequence shown here is derived from an EMBL/GenBank/DDBJ whole genome shotgun (WGS) entry which is preliminary data.</text>
</comment>